<name>N4UB36_FUSC1</name>
<organism evidence="1 2">
    <name type="scientific">Fusarium oxysporum f. sp. cubense (strain race 1)</name>
    <name type="common">Panama disease fungus</name>
    <dbReference type="NCBI Taxonomy" id="1229664"/>
    <lineage>
        <taxon>Eukaryota</taxon>
        <taxon>Fungi</taxon>
        <taxon>Dikarya</taxon>
        <taxon>Ascomycota</taxon>
        <taxon>Pezizomycotina</taxon>
        <taxon>Sordariomycetes</taxon>
        <taxon>Hypocreomycetidae</taxon>
        <taxon>Hypocreales</taxon>
        <taxon>Nectriaceae</taxon>
        <taxon>Fusarium</taxon>
        <taxon>Fusarium oxysporum species complex</taxon>
    </lineage>
</organism>
<accession>N4UB36</accession>
<dbReference type="EMBL" id="KB730455">
    <property type="protein sequence ID" value="ENH66021.1"/>
    <property type="molecule type" value="Genomic_DNA"/>
</dbReference>
<dbReference type="Proteomes" id="UP000016928">
    <property type="component" value="Unassembled WGS sequence"/>
</dbReference>
<sequence>MDFPTANSEHLVLREMRAGPIGQRRGKCAAISLECLSSQMHETFRLMCLCLPKQEYRASLMEKRRAASSKSTTFTLYRRSAQYPDVQTCDFSSYADEVIEDIHKLRPCLPCQWLGTKCTDVDPSGTCGTCRVLFNKELQFDVLRALVDKKLQSDALSSIYCIRLLFKDMKLYQSDYSDPELLSRTSYLESSEIHLEFEVVGTTLESLVETARVWLAKTDDHSMSMVGLLSSKKFSDLAESFLGKNLVADLREFLYATSLAHVREIPDTEDQDHSTYEMRVTAAYRGRKILDYLDWILSPQSLNRASQDELRAYFLAVLLTTLGVGYSVPLQDSPALFEPMREQLCDMLSARLILIGSKLDIRFHPDIQRKLLISAVNHWGKEAYFTWSQRTTAELPMYSTLRLPLPPYPEENIYRKFGFELCRRNTASWIDKDECTCVKNCPPGRGCRFALI</sequence>
<dbReference type="AlphaFoldDB" id="N4UB36"/>
<protein>
    <submittedName>
        <fullName evidence="1">Uncharacterized protein</fullName>
    </submittedName>
</protein>
<evidence type="ECO:0000313" key="1">
    <source>
        <dbReference type="EMBL" id="ENH66021.1"/>
    </source>
</evidence>
<dbReference type="HOGENOM" id="CLU_605558_0_0_1"/>
<dbReference type="OMA" id="ECSHATP"/>
<reference evidence="2" key="2">
    <citation type="journal article" date="2014" name="PLoS ONE">
        <title>Genome and Transcriptome Analysis of the Fungal Pathogen Fusarium oxysporum f. sp. cubense Causing Banana Vascular Wilt Disease.</title>
        <authorList>
            <person name="Guo L."/>
            <person name="Han L."/>
            <person name="Yang L."/>
            <person name="Zeng H."/>
            <person name="Fan D."/>
            <person name="Zhu Y."/>
            <person name="Feng Y."/>
            <person name="Wang G."/>
            <person name="Peng C."/>
            <person name="Jiang X."/>
            <person name="Zhou D."/>
            <person name="Ni P."/>
            <person name="Liang C."/>
            <person name="Liu L."/>
            <person name="Wang J."/>
            <person name="Mao C."/>
            <person name="Fang X."/>
            <person name="Peng M."/>
            <person name="Huang J."/>
        </authorList>
    </citation>
    <scope>NUCLEOTIDE SEQUENCE [LARGE SCALE GENOMIC DNA]</scope>
    <source>
        <strain evidence="2">race 1</strain>
    </source>
</reference>
<gene>
    <name evidence="1" type="ORF">FOC1_g10001152</name>
</gene>
<reference evidence="2" key="1">
    <citation type="submission" date="2012-09" db="EMBL/GenBank/DDBJ databases">
        <title>Genome sequencing and comparative transcriptomics of race 1 and race 4 of banana pathogen: Fusarium oxysporum f. sp. cubense.</title>
        <authorList>
            <person name="Fang X."/>
            <person name="Huang J."/>
        </authorList>
    </citation>
    <scope>NUCLEOTIDE SEQUENCE [LARGE SCALE GENOMIC DNA]</scope>
    <source>
        <strain evidence="2">race 1</strain>
    </source>
</reference>
<proteinExistence type="predicted"/>
<dbReference type="VEuPathDB" id="FungiDB:FOC1_g10001152"/>
<evidence type="ECO:0000313" key="2">
    <source>
        <dbReference type="Proteomes" id="UP000016928"/>
    </source>
</evidence>